<dbReference type="KEGG" id="bdw:94338017"/>
<evidence type="ECO:0000313" key="10">
    <source>
        <dbReference type="Proteomes" id="UP001214638"/>
    </source>
</evidence>
<protein>
    <submittedName>
        <fullName evidence="9">Bifunctional P-loop containing nucleoside triphosphate hydrolase/Small GTPase/Small GTP-binding protein domain/Chloroplast protein import component Tic20</fullName>
    </submittedName>
</protein>
<dbReference type="PRINTS" id="PR00449">
    <property type="entry name" value="RASTRNSFRMNG"/>
</dbReference>
<keyword evidence="3 8" id="KW-0812">Transmembrane</keyword>
<dbReference type="SMART" id="SM00175">
    <property type="entry name" value="RAB"/>
    <property type="match status" value="1"/>
</dbReference>
<dbReference type="SMART" id="SM00176">
    <property type="entry name" value="RAN"/>
    <property type="match status" value="1"/>
</dbReference>
<gene>
    <name evidence="9" type="ORF">BdWA1_003720</name>
</gene>
<dbReference type="PROSITE" id="PS51421">
    <property type="entry name" value="RAS"/>
    <property type="match status" value="1"/>
</dbReference>
<dbReference type="PANTHER" id="PTHR47977">
    <property type="entry name" value="RAS-RELATED PROTEIN RAB"/>
    <property type="match status" value="1"/>
</dbReference>
<name>A0AAD9PHD7_9APIC</name>
<dbReference type="InterPro" id="IPR001806">
    <property type="entry name" value="Small_GTPase"/>
</dbReference>
<dbReference type="GeneID" id="94338017"/>
<dbReference type="CDD" id="cd01861">
    <property type="entry name" value="Rab6"/>
    <property type="match status" value="1"/>
</dbReference>
<evidence type="ECO:0000256" key="7">
    <source>
        <dbReference type="ARBA" id="ARBA00023136"/>
    </source>
</evidence>
<dbReference type="SMART" id="SM00173">
    <property type="entry name" value="RAS"/>
    <property type="match status" value="1"/>
</dbReference>
<comment type="similarity">
    <text evidence="2">Belongs to the Tic20 family.</text>
</comment>
<dbReference type="GO" id="GO:0005525">
    <property type="term" value="F:GTP binding"/>
    <property type="evidence" value="ECO:0007669"/>
    <property type="project" value="UniProtKB-KW"/>
</dbReference>
<dbReference type="Pfam" id="PF16166">
    <property type="entry name" value="TIC20"/>
    <property type="match status" value="1"/>
</dbReference>
<reference evidence="9" key="1">
    <citation type="journal article" date="2023" name="Nat. Microbiol.">
        <title>Babesia duncani multi-omics identifies virulence factors and drug targets.</title>
        <authorList>
            <person name="Singh P."/>
            <person name="Lonardi S."/>
            <person name="Liang Q."/>
            <person name="Vydyam P."/>
            <person name="Khabirova E."/>
            <person name="Fang T."/>
            <person name="Gihaz S."/>
            <person name="Thekkiniath J."/>
            <person name="Munshi M."/>
            <person name="Abel S."/>
            <person name="Ciampossin L."/>
            <person name="Batugedara G."/>
            <person name="Gupta M."/>
            <person name="Lu X.M."/>
            <person name="Lenz T."/>
            <person name="Chakravarty S."/>
            <person name="Cornillot E."/>
            <person name="Hu Y."/>
            <person name="Ma W."/>
            <person name="Gonzalez L.M."/>
            <person name="Sanchez S."/>
            <person name="Estrada K."/>
            <person name="Sanchez-Flores A."/>
            <person name="Montero E."/>
            <person name="Harb O.S."/>
            <person name="Le Roch K.G."/>
            <person name="Mamoun C.B."/>
        </authorList>
    </citation>
    <scope>NUCLEOTIDE SEQUENCE</scope>
    <source>
        <strain evidence="9">WA1</strain>
    </source>
</reference>
<sequence length="431" mass="47326">MAFSDGDASVPRASNQRIKIVFLGEQSSGKTSIVTRFVYDHFVPNYAATIGIDFLSKVVSVNNRQMRLQLWDTAGQERFKSLMPSYIRDSSAAIVVYDVTVRETFDKTAEWIRDIKARNKTDLTDKRKVSYEEGQAHAKELGCLFCETSAKNGDYINDLFMTVGGELLKTLEPAPTSHKLVDINLNPSTSEEVSNCSSKTRTAFTAVTQPCRGSSLNSIVMRHPNSSVNFARPFSTRALPTGAMDPLQAPTAATNVQVPSTALERLIAASAYAMPLGDALEGFGEMVIDTYAPPESISHAIMWGMHYSFMISQVPFLKFGIVSLLHSAVLKETIAPVGYLIKYHMLQAMILNTFQQVLAAFFSKLVPYSHQDPGFISTVTTTMVAMASFGAIAYCIAHSLMGNFVHLPVISDAVKLHIGDPQDELQKSRAP</sequence>
<dbReference type="SMART" id="SM00174">
    <property type="entry name" value="RHO"/>
    <property type="match status" value="1"/>
</dbReference>
<dbReference type="InterPro" id="IPR005691">
    <property type="entry name" value="Tic20"/>
</dbReference>
<dbReference type="Proteomes" id="UP001214638">
    <property type="component" value="Unassembled WGS sequence"/>
</dbReference>
<feature type="transmembrane region" description="Helical" evidence="8">
    <location>
        <begin position="375"/>
        <end position="397"/>
    </location>
</feature>
<feature type="transmembrane region" description="Helical" evidence="8">
    <location>
        <begin position="345"/>
        <end position="363"/>
    </location>
</feature>
<keyword evidence="4" id="KW-0547">Nucleotide-binding</keyword>
<evidence type="ECO:0000256" key="2">
    <source>
        <dbReference type="ARBA" id="ARBA00009596"/>
    </source>
</evidence>
<evidence type="ECO:0000256" key="8">
    <source>
        <dbReference type="SAM" id="Phobius"/>
    </source>
</evidence>
<dbReference type="AlphaFoldDB" id="A0AAD9PHD7"/>
<evidence type="ECO:0000256" key="6">
    <source>
        <dbReference type="ARBA" id="ARBA00023134"/>
    </source>
</evidence>
<dbReference type="InterPro" id="IPR005225">
    <property type="entry name" value="Small_GTP-bd"/>
</dbReference>
<dbReference type="SUPFAM" id="SSF52540">
    <property type="entry name" value="P-loop containing nucleoside triphosphate hydrolases"/>
    <property type="match status" value="1"/>
</dbReference>
<feature type="transmembrane region" description="Helical" evidence="8">
    <location>
        <begin position="303"/>
        <end position="325"/>
    </location>
</feature>
<dbReference type="InterPro" id="IPR027417">
    <property type="entry name" value="P-loop_NTPase"/>
</dbReference>
<evidence type="ECO:0000256" key="3">
    <source>
        <dbReference type="ARBA" id="ARBA00022692"/>
    </source>
</evidence>
<accession>A0AAD9PHD7</accession>
<dbReference type="NCBIfam" id="TIGR00231">
    <property type="entry name" value="small_GTP"/>
    <property type="match status" value="1"/>
</dbReference>
<keyword evidence="6" id="KW-0342">GTP-binding</keyword>
<keyword evidence="9" id="KW-0378">Hydrolase</keyword>
<dbReference type="Pfam" id="PF00071">
    <property type="entry name" value="Ras"/>
    <property type="match status" value="1"/>
</dbReference>
<dbReference type="GO" id="GO:0031969">
    <property type="term" value="C:chloroplast membrane"/>
    <property type="evidence" value="ECO:0007669"/>
    <property type="project" value="UniProtKB-SubCell"/>
</dbReference>
<evidence type="ECO:0000256" key="4">
    <source>
        <dbReference type="ARBA" id="ARBA00022741"/>
    </source>
</evidence>
<dbReference type="EMBL" id="JALLKP010000041">
    <property type="protein sequence ID" value="KAK2194808.1"/>
    <property type="molecule type" value="Genomic_DNA"/>
</dbReference>
<keyword evidence="10" id="KW-1185">Reference proteome</keyword>
<dbReference type="PROSITE" id="PS51419">
    <property type="entry name" value="RAB"/>
    <property type="match status" value="1"/>
</dbReference>
<evidence type="ECO:0000313" key="9">
    <source>
        <dbReference type="EMBL" id="KAK2194808.1"/>
    </source>
</evidence>
<keyword evidence="5 8" id="KW-1133">Transmembrane helix</keyword>
<dbReference type="FunFam" id="3.40.50.300:FF:000808">
    <property type="entry name" value="Small GTP-binding protein, putative"/>
    <property type="match status" value="1"/>
</dbReference>
<dbReference type="Gene3D" id="3.40.50.300">
    <property type="entry name" value="P-loop containing nucleotide triphosphate hydrolases"/>
    <property type="match status" value="1"/>
</dbReference>
<dbReference type="InterPro" id="IPR050227">
    <property type="entry name" value="Rab"/>
</dbReference>
<comment type="subcellular location">
    <subcellularLocation>
        <location evidence="1">Plastid</location>
        <location evidence="1">Chloroplast membrane</location>
        <topology evidence="1">Multi-pass membrane protein</topology>
    </subcellularLocation>
</comment>
<dbReference type="RefSeq" id="XP_067801651.1">
    <property type="nucleotide sequence ID" value="XM_067948730.1"/>
</dbReference>
<dbReference type="GO" id="GO:0003924">
    <property type="term" value="F:GTPase activity"/>
    <property type="evidence" value="ECO:0007669"/>
    <property type="project" value="InterPro"/>
</dbReference>
<evidence type="ECO:0000256" key="1">
    <source>
        <dbReference type="ARBA" id="ARBA00004508"/>
    </source>
</evidence>
<keyword evidence="7 8" id="KW-0472">Membrane</keyword>
<comment type="caution">
    <text evidence="9">The sequence shown here is derived from an EMBL/GenBank/DDBJ whole genome shotgun (WGS) entry which is preliminary data.</text>
</comment>
<organism evidence="9 10">
    <name type="scientific">Babesia duncani</name>
    <dbReference type="NCBI Taxonomy" id="323732"/>
    <lineage>
        <taxon>Eukaryota</taxon>
        <taxon>Sar</taxon>
        <taxon>Alveolata</taxon>
        <taxon>Apicomplexa</taxon>
        <taxon>Aconoidasida</taxon>
        <taxon>Piroplasmida</taxon>
        <taxon>Babesiidae</taxon>
        <taxon>Babesia</taxon>
    </lineage>
</organism>
<evidence type="ECO:0000256" key="5">
    <source>
        <dbReference type="ARBA" id="ARBA00022989"/>
    </source>
</evidence>
<proteinExistence type="inferred from homology"/>